<dbReference type="Pfam" id="PF00582">
    <property type="entry name" value="Usp"/>
    <property type="match status" value="2"/>
</dbReference>
<dbReference type="AlphaFoldDB" id="A0A6V8MNP3"/>
<dbReference type="PANTHER" id="PTHR46268">
    <property type="entry name" value="STRESS RESPONSE PROTEIN NHAX"/>
    <property type="match status" value="1"/>
</dbReference>
<organism evidence="3 4">
    <name type="scientific">Geomonas silvestris</name>
    <dbReference type="NCBI Taxonomy" id="2740184"/>
    <lineage>
        <taxon>Bacteria</taxon>
        <taxon>Pseudomonadati</taxon>
        <taxon>Thermodesulfobacteriota</taxon>
        <taxon>Desulfuromonadia</taxon>
        <taxon>Geobacterales</taxon>
        <taxon>Geobacteraceae</taxon>
        <taxon>Geomonas</taxon>
    </lineage>
</organism>
<reference evidence="4" key="1">
    <citation type="submission" date="2020-06" db="EMBL/GenBank/DDBJ databases">
        <title>Draft genomic sequence of Geomonas sp. Red330.</title>
        <authorList>
            <person name="Itoh H."/>
            <person name="Zhenxing X."/>
            <person name="Ushijima N."/>
            <person name="Masuda Y."/>
            <person name="Shiratori Y."/>
            <person name="Senoo K."/>
        </authorList>
    </citation>
    <scope>NUCLEOTIDE SEQUENCE [LARGE SCALE GENOMIC DNA]</scope>
    <source>
        <strain evidence="4">Red330</strain>
    </source>
</reference>
<dbReference type="InterPro" id="IPR006016">
    <property type="entry name" value="UspA"/>
</dbReference>
<feature type="domain" description="UspA" evidence="2">
    <location>
        <begin position="1"/>
        <end position="138"/>
    </location>
</feature>
<name>A0A6V8MNP3_9BACT</name>
<feature type="domain" description="UspA" evidence="2">
    <location>
        <begin position="152"/>
        <end position="297"/>
    </location>
</feature>
<dbReference type="Gene3D" id="3.40.50.620">
    <property type="entry name" value="HUPs"/>
    <property type="match status" value="2"/>
</dbReference>
<keyword evidence="4" id="KW-1185">Reference proteome</keyword>
<evidence type="ECO:0000256" key="1">
    <source>
        <dbReference type="ARBA" id="ARBA00008791"/>
    </source>
</evidence>
<dbReference type="CDD" id="cd00293">
    <property type="entry name" value="USP-like"/>
    <property type="match status" value="2"/>
</dbReference>
<evidence type="ECO:0000259" key="2">
    <source>
        <dbReference type="Pfam" id="PF00582"/>
    </source>
</evidence>
<dbReference type="PRINTS" id="PR01438">
    <property type="entry name" value="UNVRSLSTRESS"/>
</dbReference>
<dbReference type="PANTHER" id="PTHR46268:SF6">
    <property type="entry name" value="UNIVERSAL STRESS PROTEIN UP12"/>
    <property type="match status" value="1"/>
</dbReference>
<protein>
    <submittedName>
        <fullName evidence="3">Universal stress protein UspA</fullName>
    </submittedName>
</protein>
<sequence length="301" mass="32588">MFNHILVPIDGSLMAEAALPAAAFWAEKFKARVTLMHVIEKNAPDAVHGQAHLKHPQDAERYLKELAKRAFPKRTQIECHVHTNETDDVAGCIVEHADELSHDLVIMCSHGRGAALHLFMGSIAQSVIARGSQPVLITHPDQEGKPPAFFCRHILVPMDNDPEHAEALPISKELARRAGATLHLAAVVEQLASLSGDKAVARRLLPGTTSRLLELARQEAEHYFEELEKGLLAEGFQASAHVFRGDPASVIVEAAAVASIDLIVLGTHGRTGMAAFWSGSVTNRIVSLSRIPLLLVPVGKS</sequence>
<dbReference type="EMBL" id="BLXX01000015">
    <property type="protein sequence ID" value="GFO61532.1"/>
    <property type="molecule type" value="Genomic_DNA"/>
</dbReference>
<dbReference type="RefSeq" id="WP_183356325.1">
    <property type="nucleotide sequence ID" value="NZ_BLXX01000015.1"/>
</dbReference>
<dbReference type="SUPFAM" id="SSF52402">
    <property type="entry name" value="Adenine nucleotide alpha hydrolases-like"/>
    <property type="match status" value="2"/>
</dbReference>
<dbReference type="InterPro" id="IPR006015">
    <property type="entry name" value="Universal_stress_UspA"/>
</dbReference>
<dbReference type="InterPro" id="IPR014729">
    <property type="entry name" value="Rossmann-like_a/b/a_fold"/>
</dbReference>
<accession>A0A6V8MNP3</accession>
<evidence type="ECO:0000313" key="4">
    <source>
        <dbReference type="Proteomes" id="UP000556026"/>
    </source>
</evidence>
<evidence type="ECO:0000313" key="3">
    <source>
        <dbReference type="EMBL" id="GFO61532.1"/>
    </source>
</evidence>
<dbReference type="Proteomes" id="UP000556026">
    <property type="component" value="Unassembled WGS sequence"/>
</dbReference>
<comment type="caution">
    <text evidence="3">The sequence shown here is derived from an EMBL/GenBank/DDBJ whole genome shotgun (WGS) entry which is preliminary data.</text>
</comment>
<gene>
    <name evidence="3" type="ORF">GMST_38570</name>
</gene>
<comment type="similarity">
    <text evidence="1">Belongs to the universal stress protein A family.</text>
</comment>
<proteinExistence type="inferred from homology"/>